<reference evidence="2" key="1">
    <citation type="submission" date="2023-02" db="EMBL/GenBank/DDBJ databases">
        <title>Pathogen: clinical or host-associated sample.</title>
        <authorList>
            <person name="Hergert J."/>
            <person name="Casey R."/>
            <person name="Wagner J."/>
            <person name="Young E.L."/>
            <person name="Oakeson K.F."/>
        </authorList>
    </citation>
    <scope>NUCLEOTIDE SEQUENCE</scope>
    <source>
        <strain evidence="2">2022CK-00830</strain>
    </source>
</reference>
<dbReference type="AlphaFoldDB" id="A0AAX3N124"/>
<dbReference type="InterPro" id="IPR041581">
    <property type="entry name" value="Glyoxalase_6"/>
</dbReference>
<dbReference type="Pfam" id="PF18029">
    <property type="entry name" value="Glyoxalase_6"/>
    <property type="match status" value="1"/>
</dbReference>
<gene>
    <name evidence="2" type="ORF">PUW23_03180</name>
</gene>
<dbReference type="PANTHER" id="PTHR33993">
    <property type="entry name" value="GLYOXALASE-RELATED"/>
    <property type="match status" value="1"/>
</dbReference>
<dbReference type="Proteomes" id="UP001220962">
    <property type="component" value="Chromosome"/>
</dbReference>
<dbReference type="RefSeq" id="WP_274359398.1">
    <property type="nucleotide sequence ID" value="NZ_CP118101.1"/>
</dbReference>
<name>A0AAX3N124_9BACL</name>
<organism evidence="2 3">
    <name type="scientific">Paenibacillus urinalis</name>
    <dbReference type="NCBI Taxonomy" id="521520"/>
    <lineage>
        <taxon>Bacteria</taxon>
        <taxon>Bacillati</taxon>
        <taxon>Bacillota</taxon>
        <taxon>Bacilli</taxon>
        <taxon>Bacillales</taxon>
        <taxon>Paenibacillaceae</taxon>
        <taxon>Paenibacillus</taxon>
    </lineage>
</organism>
<dbReference type="EMBL" id="CP118101">
    <property type="protein sequence ID" value="WDH83262.1"/>
    <property type="molecule type" value="Genomic_DNA"/>
</dbReference>
<proteinExistence type="predicted"/>
<dbReference type="InterPro" id="IPR037523">
    <property type="entry name" value="VOC_core"/>
</dbReference>
<accession>A0AAX3N124</accession>
<dbReference type="PROSITE" id="PS51819">
    <property type="entry name" value="VOC"/>
    <property type="match status" value="1"/>
</dbReference>
<dbReference type="InterPro" id="IPR029068">
    <property type="entry name" value="Glyas_Bleomycin-R_OHBP_Dase"/>
</dbReference>
<feature type="domain" description="VOC" evidence="1">
    <location>
        <begin position="3"/>
        <end position="115"/>
    </location>
</feature>
<evidence type="ECO:0000313" key="3">
    <source>
        <dbReference type="Proteomes" id="UP001220962"/>
    </source>
</evidence>
<evidence type="ECO:0000313" key="2">
    <source>
        <dbReference type="EMBL" id="WDH83262.1"/>
    </source>
</evidence>
<dbReference type="InterPro" id="IPR052164">
    <property type="entry name" value="Anthracycline_SecMetBiosynth"/>
</dbReference>
<sequence>MGKVVGFELNSQNPELAREFYSKVFGWKIAEPNWGYYPVTTGTKDDPGIGGGISKGPQDFPHGIRIQIEVEDIEAAISEAVEFGAQIVRDRMEFDHFYLAYLVDPVGNGIGLIQNKG</sequence>
<dbReference type="Gene3D" id="3.10.180.10">
    <property type="entry name" value="2,3-Dihydroxybiphenyl 1,2-Dioxygenase, domain 1"/>
    <property type="match status" value="1"/>
</dbReference>
<dbReference type="SUPFAM" id="SSF54593">
    <property type="entry name" value="Glyoxalase/Bleomycin resistance protein/Dihydroxybiphenyl dioxygenase"/>
    <property type="match status" value="1"/>
</dbReference>
<evidence type="ECO:0000259" key="1">
    <source>
        <dbReference type="PROSITE" id="PS51819"/>
    </source>
</evidence>
<protein>
    <recommendedName>
        <fullName evidence="1">VOC domain-containing protein</fullName>
    </recommendedName>
</protein>